<accession>A0A7M7PXM4</accession>
<dbReference type="RefSeq" id="XP_031778190.1">
    <property type="nucleotide sequence ID" value="XM_031922330.2"/>
</dbReference>
<organism evidence="1 2">
    <name type="scientific">Nasonia vitripennis</name>
    <name type="common">Parasitic wasp</name>
    <dbReference type="NCBI Taxonomy" id="7425"/>
    <lineage>
        <taxon>Eukaryota</taxon>
        <taxon>Metazoa</taxon>
        <taxon>Ecdysozoa</taxon>
        <taxon>Arthropoda</taxon>
        <taxon>Hexapoda</taxon>
        <taxon>Insecta</taxon>
        <taxon>Pterygota</taxon>
        <taxon>Neoptera</taxon>
        <taxon>Endopterygota</taxon>
        <taxon>Hymenoptera</taxon>
        <taxon>Apocrita</taxon>
        <taxon>Proctotrupomorpha</taxon>
        <taxon>Chalcidoidea</taxon>
        <taxon>Pteromalidae</taxon>
        <taxon>Pteromalinae</taxon>
        <taxon>Nasonia</taxon>
    </lineage>
</organism>
<evidence type="ECO:0000313" key="1">
    <source>
        <dbReference type="EnsemblMetazoa" id="XP_031778190"/>
    </source>
</evidence>
<sequence>MVSCVVGEQQNDADLENNEASKDYNVGDILRAPRTSKCFNKLATASKRLVTVNKRFATAKGRLA</sequence>
<dbReference type="Proteomes" id="UP000002358">
    <property type="component" value="Chromosome 1"/>
</dbReference>
<dbReference type="GeneID" id="100678853"/>
<dbReference type="EnsemblMetazoa" id="XM_031922330">
    <property type="protein sequence ID" value="XP_031778190"/>
    <property type="gene ID" value="LOC100678853"/>
</dbReference>
<dbReference type="AlphaFoldDB" id="A0A7M7PXM4"/>
<keyword evidence="2" id="KW-1185">Reference proteome</keyword>
<protein>
    <submittedName>
        <fullName evidence="1">Uncharacterized protein</fullName>
    </submittedName>
</protein>
<name>A0A7M7PXM4_NASVI</name>
<reference evidence="1" key="1">
    <citation type="submission" date="2021-01" db="UniProtKB">
        <authorList>
            <consortium name="EnsemblMetazoa"/>
        </authorList>
    </citation>
    <scope>IDENTIFICATION</scope>
</reference>
<evidence type="ECO:0000313" key="2">
    <source>
        <dbReference type="Proteomes" id="UP000002358"/>
    </source>
</evidence>
<proteinExistence type="predicted"/>